<protein>
    <submittedName>
        <fullName evidence="2">DUF3710 domain-containing protein</fullName>
    </submittedName>
</protein>
<dbReference type="InterPro" id="IPR022183">
    <property type="entry name" value="DUF3710"/>
</dbReference>
<accession>A0ABY5AK25</accession>
<dbReference type="EMBL" id="CP099547">
    <property type="protein sequence ID" value="USR80126.1"/>
    <property type="molecule type" value="Genomic_DNA"/>
</dbReference>
<organism evidence="2 3">
    <name type="scientific">Arcanobacterium pinnipediorum</name>
    <dbReference type="NCBI Taxonomy" id="1503041"/>
    <lineage>
        <taxon>Bacteria</taxon>
        <taxon>Bacillati</taxon>
        <taxon>Actinomycetota</taxon>
        <taxon>Actinomycetes</taxon>
        <taxon>Actinomycetales</taxon>
        <taxon>Actinomycetaceae</taxon>
        <taxon>Arcanobacterium</taxon>
    </lineage>
</organism>
<proteinExistence type="predicted"/>
<dbReference type="Proteomes" id="UP001056109">
    <property type="component" value="Chromosome"/>
</dbReference>
<evidence type="ECO:0000256" key="1">
    <source>
        <dbReference type="SAM" id="MobiDB-lite"/>
    </source>
</evidence>
<sequence length="203" mass="22694">MGWFSRKAKESMDVDSTDDLDKSTSLTGPFDYADHPEQGDLLDAGALWIPYIPEAKIQFSVDQQEKNVFGVVYVIDDSAMQLQVFAAPRSSGLWDDVRRDMITSIAQQGGSSSEVDGVFGKELHAQVPVAQSEHLMPHRFLGVDGPRWLLRITLYGRAGSDDVKASQLLDIAHQVVVVRGNTPYPPRELLELRVPRTNRDREE</sequence>
<evidence type="ECO:0000313" key="3">
    <source>
        <dbReference type="Proteomes" id="UP001056109"/>
    </source>
</evidence>
<dbReference type="RefSeq" id="WP_252673976.1">
    <property type="nucleotide sequence ID" value="NZ_CP099547.1"/>
</dbReference>
<evidence type="ECO:0000313" key="2">
    <source>
        <dbReference type="EMBL" id="USR80126.1"/>
    </source>
</evidence>
<reference evidence="2" key="1">
    <citation type="submission" date="2022-06" db="EMBL/GenBank/DDBJ databases">
        <title>Complete Genome Sequence of Arcanobacterium pinnipediorum strain DSM 28752 isolated from a harbour seal.</title>
        <authorList>
            <person name="Borowiak M."/>
            <person name="Kreitlow A."/>
            <person name="Alssahen M."/>
            <person name="Malorny B."/>
            <person name="Laemmler C."/>
            <person name="Prenger-Berninghoff E."/>
            <person name="Siebert U."/>
            <person name="Ploetz M."/>
            <person name="Abdulmawjood A."/>
        </authorList>
    </citation>
    <scope>NUCLEOTIDE SEQUENCE</scope>
    <source>
        <strain evidence="2">DSM 28752</strain>
    </source>
</reference>
<keyword evidence="3" id="KW-1185">Reference proteome</keyword>
<feature type="region of interest" description="Disordered" evidence="1">
    <location>
        <begin position="1"/>
        <end position="21"/>
    </location>
</feature>
<dbReference type="Pfam" id="PF12502">
    <property type="entry name" value="DUF3710"/>
    <property type="match status" value="1"/>
</dbReference>
<gene>
    <name evidence="2" type="ORF">NG665_03895</name>
</gene>
<name>A0ABY5AK25_9ACTO</name>